<sequence length="94" mass="10654">MKTLFLLMAQYEGQAIVPLDRVCQDYFSHLSPEMFQRKALQGALPIPIVRMEPSQKSAKGVHLEDLAAYLDAQRLEAIRERDQLSGGRRAGRAR</sequence>
<organism evidence="1 2">
    <name type="scientific">Pseudomonas lalucatii</name>
    <dbReference type="NCBI Taxonomy" id="1424203"/>
    <lineage>
        <taxon>Bacteria</taxon>
        <taxon>Pseudomonadati</taxon>
        <taxon>Pseudomonadota</taxon>
        <taxon>Gammaproteobacteria</taxon>
        <taxon>Pseudomonadales</taxon>
        <taxon>Pseudomonadaceae</taxon>
        <taxon>Pseudomonas</taxon>
    </lineage>
</organism>
<gene>
    <name evidence="1" type="ORF">I0D00_03875</name>
</gene>
<reference evidence="1 2" key="1">
    <citation type="journal article" date="2021" name="Syst. Appl. Microbiol.">
        <title>Pseudomonas lalucatii sp. nov. isolated from Vallgornera, a karstic cave in Mallorca, Western Mediterranean.</title>
        <authorList>
            <person name="Busquets A."/>
            <person name="Mulet M."/>
            <person name="Gomila M."/>
            <person name="Garcia-Valdes E."/>
        </authorList>
    </citation>
    <scope>NUCLEOTIDE SEQUENCE [LARGE SCALE GENOMIC DNA]</scope>
    <source>
        <strain evidence="1 2">R1b54</strain>
    </source>
</reference>
<comment type="caution">
    <text evidence="1">The sequence shown here is derived from an EMBL/GenBank/DDBJ whole genome shotgun (WGS) entry which is preliminary data.</text>
</comment>
<dbReference type="EMBL" id="JADPMV010000001">
    <property type="protein sequence ID" value="MBS7661087.1"/>
    <property type="molecule type" value="Genomic_DNA"/>
</dbReference>
<accession>A0ABS5PX80</accession>
<dbReference type="Proteomes" id="UP001196601">
    <property type="component" value="Unassembled WGS sequence"/>
</dbReference>
<dbReference type="RefSeq" id="WP_213638430.1">
    <property type="nucleotide sequence ID" value="NZ_JADPMV010000001.1"/>
</dbReference>
<protein>
    <submittedName>
        <fullName evidence="1">Pyocin activator PrtN family protein</fullName>
    </submittedName>
</protein>
<proteinExistence type="predicted"/>
<evidence type="ECO:0000313" key="1">
    <source>
        <dbReference type="EMBL" id="MBS7661087.1"/>
    </source>
</evidence>
<evidence type="ECO:0000313" key="2">
    <source>
        <dbReference type="Proteomes" id="UP001196601"/>
    </source>
</evidence>
<dbReference type="InterPro" id="IPR020518">
    <property type="entry name" value="Tscrpt_reg_PrtN"/>
</dbReference>
<keyword evidence="2" id="KW-1185">Reference proteome</keyword>
<name>A0ABS5PX80_9PSED</name>
<dbReference type="Pfam" id="PF11112">
    <property type="entry name" value="PyocinActivator"/>
    <property type="match status" value="1"/>
</dbReference>